<dbReference type="GeneID" id="24423137"/>
<reference evidence="3 4" key="2">
    <citation type="journal article" date="2013" name="PLoS ONE">
        <title>Whole genome mapping and re-organization of the nuclear and mitochondrial genomes of Babesia microti isolates.</title>
        <authorList>
            <person name="Cornillot E."/>
            <person name="Dassouli A."/>
            <person name="Garg A."/>
            <person name="Pachikara N."/>
            <person name="Randazzo S."/>
            <person name="Depoix D."/>
            <person name="Carcy B."/>
            <person name="Delbecq S."/>
            <person name="Frutos R."/>
            <person name="Silva J.C."/>
            <person name="Sutton R."/>
            <person name="Krause P.J."/>
            <person name="Mamoun C.B."/>
        </authorList>
    </citation>
    <scope>NUCLEOTIDE SEQUENCE [LARGE SCALE GENOMIC DNA]</scope>
    <source>
        <strain evidence="3 4">RI</strain>
    </source>
</reference>
<dbReference type="InterPro" id="IPR010378">
    <property type="entry name" value="TRAPPC13"/>
</dbReference>
<gene>
    <name evidence="3" type="ORF">BMR1_01G00256</name>
</gene>
<feature type="compositionally biased region" description="Low complexity" evidence="1">
    <location>
        <begin position="262"/>
        <end position="272"/>
    </location>
</feature>
<keyword evidence="4" id="KW-1185">Reference proteome</keyword>
<dbReference type="PANTHER" id="PTHR13134:SF3">
    <property type="entry name" value="TRAFFICKING PROTEIN PARTICLE COMPLEX SUBUNIT 13"/>
    <property type="match status" value="1"/>
</dbReference>
<dbReference type="OrthoDB" id="10250284at2759"/>
<proteinExistence type="predicted"/>
<name>A0A1N6LW99_BABMR</name>
<dbReference type="RefSeq" id="XP_021337261.1">
    <property type="nucleotide sequence ID" value="XM_021482935.1"/>
</dbReference>
<sequence length="411" mass="46430">MPKSSNLLVLQGLRISLPVLKSCAHDLLEQAFRDEYTNKCITDEEFTDNLIISTFPKLTINDTQGNLSIGERFEMILKLLNKGDTDCKNVSITVDLAVDNYSYRLYESEKGLKIQGHGAHIFSVNHTITYTGQYTMHCTIKANADNRAIFIKKVYKFTAIAPFMVTSHYHLYNNITFVQACITNCSERSLTLLDAKLNCIGSNWKIITPKVDTYLHYFKPMDTYNLIIQLHEINHQDALNTIYSLYNPQDSTNITPLQSNKSSSSSTSDSTDGFTEPNSTILLSLNWISECSGQCKFTVPLEIQNKSQGISFRVIKIPQNLNVPAYFDVKFEIRNDGVENMHCKILLGNLSLDETVEAPIEAGFTITQTYTLHIEQTGMISLDSIRLLTWTNSPKTMKEYPLLDPPSVVCL</sequence>
<accession>A0A1N6LW99</accession>
<reference evidence="3 4" key="3">
    <citation type="journal article" date="2016" name="Sci. Rep.">
        <title>Genome-wide diversity and gene expression profiling of Babesia microti isolates identify polymorphic genes that mediate host-pathogen interactions.</title>
        <authorList>
            <person name="Silva J.C."/>
            <person name="Cornillot E."/>
            <person name="McCracken C."/>
            <person name="Usmani-Brown S."/>
            <person name="Dwivedi A."/>
            <person name="Ifeonu O.O."/>
            <person name="Crabtree J."/>
            <person name="Gotia H.T."/>
            <person name="Virji A.Z."/>
            <person name="Reynes C."/>
            <person name="Colinge J."/>
            <person name="Kumar V."/>
            <person name="Lawres L."/>
            <person name="Pazzi J.E."/>
            <person name="Pablo J.V."/>
            <person name="Hung C."/>
            <person name="Brancato J."/>
            <person name="Kumari P."/>
            <person name="Orvis J."/>
            <person name="Tretina K."/>
            <person name="Chibucos M."/>
            <person name="Ott S."/>
            <person name="Sadzewicz L."/>
            <person name="Sengamalay N."/>
            <person name="Shetty A.C."/>
            <person name="Su Q."/>
            <person name="Tallon L."/>
            <person name="Fraser C.M."/>
            <person name="Frutos R."/>
            <person name="Molina D.M."/>
            <person name="Krause P.J."/>
            <person name="Ben Mamoun C."/>
        </authorList>
    </citation>
    <scope>NUCLEOTIDE SEQUENCE [LARGE SCALE GENOMIC DNA]</scope>
    <source>
        <strain evidence="3 4">RI</strain>
    </source>
</reference>
<evidence type="ECO:0000313" key="4">
    <source>
        <dbReference type="Proteomes" id="UP000002899"/>
    </source>
</evidence>
<dbReference type="VEuPathDB" id="PiroplasmaDB:BMR1_01G00256"/>
<dbReference type="EMBL" id="FO082871">
    <property type="protein sequence ID" value="SIO73150.1"/>
    <property type="molecule type" value="Genomic_DNA"/>
</dbReference>
<dbReference type="InterPro" id="IPR055427">
    <property type="entry name" value="TRAPPC13_N"/>
</dbReference>
<feature type="domain" description="Trafficking protein particle complex subunit 13 N-terminal" evidence="2">
    <location>
        <begin position="8"/>
        <end position="158"/>
    </location>
</feature>
<feature type="region of interest" description="Disordered" evidence="1">
    <location>
        <begin position="253"/>
        <end position="274"/>
    </location>
</feature>
<evidence type="ECO:0000259" key="2">
    <source>
        <dbReference type="Pfam" id="PF06159"/>
    </source>
</evidence>
<dbReference type="KEGG" id="bmic:BMR1_01G00256"/>
<dbReference type="PANTHER" id="PTHR13134">
    <property type="entry name" value="TRAFFICKING PROTEIN PARTICLE COMPLEX SUBUNIT 13"/>
    <property type="match status" value="1"/>
</dbReference>
<organism evidence="3 4">
    <name type="scientific">Babesia microti (strain RI)</name>
    <dbReference type="NCBI Taxonomy" id="1133968"/>
    <lineage>
        <taxon>Eukaryota</taxon>
        <taxon>Sar</taxon>
        <taxon>Alveolata</taxon>
        <taxon>Apicomplexa</taxon>
        <taxon>Aconoidasida</taxon>
        <taxon>Piroplasmida</taxon>
        <taxon>Babesiidae</taxon>
        <taxon>Babesia</taxon>
    </lineage>
</organism>
<dbReference type="GO" id="GO:1990072">
    <property type="term" value="C:TRAPPIII protein complex"/>
    <property type="evidence" value="ECO:0007669"/>
    <property type="project" value="TreeGrafter"/>
</dbReference>
<evidence type="ECO:0000256" key="1">
    <source>
        <dbReference type="SAM" id="MobiDB-lite"/>
    </source>
</evidence>
<dbReference type="AlphaFoldDB" id="A0A1N6LW99"/>
<dbReference type="Pfam" id="PF06159">
    <property type="entry name" value="TRAPPC13_N"/>
    <property type="match status" value="1"/>
</dbReference>
<reference evidence="3 4" key="1">
    <citation type="journal article" date="2012" name="Nucleic Acids Res.">
        <title>Sequencing of the smallest Apicomplexan genome from the human pathogen Babesia microti.</title>
        <authorList>
            <person name="Cornillot E."/>
            <person name="Hadj-Kaddour K."/>
            <person name="Dassouli A."/>
            <person name="Noel B."/>
            <person name="Ranwez V."/>
            <person name="Vacherie B."/>
            <person name="Augagneur Y."/>
            <person name="Bres V."/>
            <person name="Duclos A."/>
            <person name="Randazzo S."/>
            <person name="Carcy B."/>
            <person name="Debierre-Grockiego F."/>
            <person name="Delbecq S."/>
            <person name="Moubri-Menage K."/>
            <person name="Shams-Eldin H."/>
            <person name="Usmani-Brown S."/>
            <person name="Bringaud F."/>
            <person name="Wincker P."/>
            <person name="Vivares C.P."/>
            <person name="Schwarz R.T."/>
            <person name="Schetters T.P."/>
            <person name="Krause P.J."/>
            <person name="Gorenflot A."/>
            <person name="Berry V."/>
            <person name="Barbe V."/>
            <person name="Ben Mamoun C."/>
        </authorList>
    </citation>
    <scope>NUCLEOTIDE SEQUENCE [LARGE SCALE GENOMIC DNA]</scope>
    <source>
        <strain evidence="3 4">RI</strain>
    </source>
</reference>
<protein>
    <recommendedName>
        <fullName evidence="2">Trafficking protein particle complex subunit 13 N-terminal domain-containing protein</fullName>
    </recommendedName>
</protein>
<dbReference type="Proteomes" id="UP000002899">
    <property type="component" value="Chromosome I"/>
</dbReference>
<evidence type="ECO:0000313" key="3">
    <source>
        <dbReference type="EMBL" id="SIO73150.1"/>
    </source>
</evidence>